<dbReference type="Proteomes" id="UP000887580">
    <property type="component" value="Unplaced"/>
</dbReference>
<organism evidence="1 2">
    <name type="scientific">Panagrolaimus sp. PS1159</name>
    <dbReference type="NCBI Taxonomy" id="55785"/>
    <lineage>
        <taxon>Eukaryota</taxon>
        <taxon>Metazoa</taxon>
        <taxon>Ecdysozoa</taxon>
        <taxon>Nematoda</taxon>
        <taxon>Chromadorea</taxon>
        <taxon>Rhabditida</taxon>
        <taxon>Tylenchina</taxon>
        <taxon>Panagrolaimomorpha</taxon>
        <taxon>Panagrolaimoidea</taxon>
        <taxon>Panagrolaimidae</taxon>
        <taxon>Panagrolaimus</taxon>
    </lineage>
</organism>
<dbReference type="WBParaSite" id="PS1159_v2.g1286.t1">
    <property type="protein sequence ID" value="PS1159_v2.g1286.t1"/>
    <property type="gene ID" value="PS1159_v2.g1286"/>
</dbReference>
<evidence type="ECO:0000313" key="1">
    <source>
        <dbReference type="Proteomes" id="UP000887580"/>
    </source>
</evidence>
<reference evidence="2" key="1">
    <citation type="submission" date="2022-11" db="UniProtKB">
        <authorList>
            <consortium name="WormBaseParasite"/>
        </authorList>
    </citation>
    <scope>IDENTIFICATION</scope>
</reference>
<protein>
    <submittedName>
        <fullName evidence="2">Uncharacterized protein</fullName>
    </submittedName>
</protein>
<name>A0AC35F1L3_9BILA</name>
<sequence length="291" mass="30884">MAASLEALETNAQTLYVISIVTLICAFVLTIIKAIVYVAELCIDAHNDKLKAEAAAKAKKARKASKSKPSKNGKSKKSNSKRNTSKSKTSKKSAEKKKKQQPPKLPSSKISDAKKKPENSGGIKSEELSTAKKQSSSLIKLQPHDTQLSISSSIPLSNVDDYENGKKKKTEKDYPEVSTPPQSAPNSFQADKVKPLPGTPGFAESIRKVADVSSPPPLMPTLKSNTDSLMLPVSTPPLTPAQIGSLEVSTPPPGALQVSTSSLSSPPPYSADYATSTWISSSSSVKTPPNV</sequence>
<accession>A0AC35F1L3</accession>
<evidence type="ECO:0000313" key="2">
    <source>
        <dbReference type="WBParaSite" id="PS1159_v2.g1286.t1"/>
    </source>
</evidence>
<proteinExistence type="predicted"/>